<evidence type="ECO:0000313" key="6">
    <source>
        <dbReference type="Proteomes" id="UP000886743"/>
    </source>
</evidence>
<dbReference type="SMART" id="SM00347">
    <property type="entry name" value="HTH_MARR"/>
    <property type="match status" value="1"/>
</dbReference>
<feature type="domain" description="HTH marR-type" evidence="4">
    <location>
        <begin position="7"/>
        <end position="140"/>
    </location>
</feature>
<protein>
    <submittedName>
        <fullName evidence="5">MarR family transcriptional regulator</fullName>
    </submittedName>
</protein>
<dbReference type="GO" id="GO:0003677">
    <property type="term" value="F:DNA binding"/>
    <property type="evidence" value="ECO:0007669"/>
    <property type="project" value="UniProtKB-KW"/>
</dbReference>
<proteinExistence type="predicted"/>
<dbReference type="InterPro" id="IPR000835">
    <property type="entry name" value="HTH_MarR-typ"/>
</dbReference>
<comment type="caution">
    <text evidence="5">The sequence shown here is derived from an EMBL/GenBank/DDBJ whole genome shotgun (WGS) entry which is preliminary data.</text>
</comment>
<organism evidence="5 6">
    <name type="scientific">Candidatus Aphodoplasma excrementigallinarum</name>
    <dbReference type="NCBI Taxonomy" id="2840673"/>
    <lineage>
        <taxon>Bacteria</taxon>
        <taxon>Bacillati</taxon>
        <taxon>Bacillota</taxon>
        <taxon>Clostridia</taxon>
        <taxon>Eubacteriales</taxon>
        <taxon>Candidatus Aphodoplasma</taxon>
    </lineage>
</organism>
<dbReference type="PANTHER" id="PTHR33164:SF43">
    <property type="entry name" value="HTH-TYPE TRANSCRIPTIONAL REPRESSOR YETL"/>
    <property type="match status" value="1"/>
</dbReference>
<reference evidence="5" key="1">
    <citation type="submission" date="2020-10" db="EMBL/GenBank/DDBJ databases">
        <authorList>
            <person name="Gilroy R."/>
        </authorList>
    </citation>
    <scope>NUCLEOTIDE SEQUENCE</scope>
    <source>
        <strain evidence="5">4920</strain>
    </source>
</reference>
<keyword evidence="3" id="KW-0804">Transcription</keyword>
<sequence length="147" mass="16858">MENKKQITGPLAVFNQLYKELDDIYHQYAKEHGISTTALWLMYSLYEEGKAYTQREFCQAWHYPPQTINSALKNLEKQGFLMLKPASGNQKNKLIVLSGKGRQLVRQVISPLIAAETDAFQGLTEEERDCMLSLTGKYIELLRSKVN</sequence>
<dbReference type="Gene3D" id="1.10.10.10">
    <property type="entry name" value="Winged helix-like DNA-binding domain superfamily/Winged helix DNA-binding domain"/>
    <property type="match status" value="1"/>
</dbReference>
<dbReference type="EMBL" id="DVOF01000089">
    <property type="protein sequence ID" value="HIV02543.1"/>
    <property type="molecule type" value="Genomic_DNA"/>
</dbReference>
<evidence type="ECO:0000259" key="4">
    <source>
        <dbReference type="PROSITE" id="PS50995"/>
    </source>
</evidence>
<dbReference type="PROSITE" id="PS50995">
    <property type="entry name" value="HTH_MARR_2"/>
    <property type="match status" value="1"/>
</dbReference>
<dbReference type="AlphaFoldDB" id="A0A9D1SZB1"/>
<dbReference type="InterPro" id="IPR039422">
    <property type="entry name" value="MarR/SlyA-like"/>
</dbReference>
<dbReference type="PANTHER" id="PTHR33164">
    <property type="entry name" value="TRANSCRIPTIONAL REGULATOR, MARR FAMILY"/>
    <property type="match status" value="1"/>
</dbReference>
<dbReference type="Pfam" id="PF12802">
    <property type="entry name" value="MarR_2"/>
    <property type="match status" value="1"/>
</dbReference>
<keyword evidence="1" id="KW-0805">Transcription regulation</keyword>
<name>A0A9D1SZB1_9FIRM</name>
<evidence type="ECO:0000256" key="2">
    <source>
        <dbReference type="ARBA" id="ARBA00023125"/>
    </source>
</evidence>
<evidence type="ECO:0000256" key="1">
    <source>
        <dbReference type="ARBA" id="ARBA00023015"/>
    </source>
</evidence>
<dbReference type="GO" id="GO:0006950">
    <property type="term" value="P:response to stress"/>
    <property type="evidence" value="ECO:0007669"/>
    <property type="project" value="TreeGrafter"/>
</dbReference>
<dbReference type="PROSITE" id="PS01117">
    <property type="entry name" value="HTH_MARR_1"/>
    <property type="match status" value="1"/>
</dbReference>
<accession>A0A9D1SZB1</accession>
<dbReference type="InterPro" id="IPR023187">
    <property type="entry name" value="Tscrpt_reg_MarR-type_CS"/>
</dbReference>
<dbReference type="InterPro" id="IPR036388">
    <property type="entry name" value="WH-like_DNA-bd_sf"/>
</dbReference>
<dbReference type="GO" id="GO:0003700">
    <property type="term" value="F:DNA-binding transcription factor activity"/>
    <property type="evidence" value="ECO:0007669"/>
    <property type="project" value="InterPro"/>
</dbReference>
<evidence type="ECO:0000256" key="3">
    <source>
        <dbReference type="ARBA" id="ARBA00023163"/>
    </source>
</evidence>
<dbReference type="InterPro" id="IPR036390">
    <property type="entry name" value="WH_DNA-bd_sf"/>
</dbReference>
<evidence type="ECO:0000313" key="5">
    <source>
        <dbReference type="EMBL" id="HIV02543.1"/>
    </source>
</evidence>
<dbReference type="Proteomes" id="UP000886743">
    <property type="component" value="Unassembled WGS sequence"/>
</dbReference>
<keyword evidence="2" id="KW-0238">DNA-binding</keyword>
<reference evidence="5" key="2">
    <citation type="journal article" date="2021" name="PeerJ">
        <title>Extensive microbial diversity within the chicken gut microbiome revealed by metagenomics and culture.</title>
        <authorList>
            <person name="Gilroy R."/>
            <person name="Ravi A."/>
            <person name="Getino M."/>
            <person name="Pursley I."/>
            <person name="Horton D.L."/>
            <person name="Alikhan N.F."/>
            <person name="Baker D."/>
            <person name="Gharbi K."/>
            <person name="Hall N."/>
            <person name="Watson M."/>
            <person name="Adriaenssens E.M."/>
            <person name="Foster-Nyarko E."/>
            <person name="Jarju S."/>
            <person name="Secka A."/>
            <person name="Antonio M."/>
            <person name="Oren A."/>
            <person name="Chaudhuri R.R."/>
            <person name="La Ragione R."/>
            <person name="Hildebrand F."/>
            <person name="Pallen M.J."/>
        </authorList>
    </citation>
    <scope>NUCLEOTIDE SEQUENCE</scope>
    <source>
        <strain evidence="5">4920</strain>
    </source>
</reference>
<dbReference type="SUPFAM" id="SSF46785">
    <property type="entry name" value="Winged helix' DNA-binding domain"/>
    <property type="match status" value="1"/>
</dbReference>
<gene>
    <name evidence="5" type="ORF">IAC74_03140</name>
</gene>